<evidence type="ECO:0000313" key="9">
    <source>
        <dbReference type="Proteomes" id="UP000003613"/>
    </source>
</evidence>
<comment type="subcellular location">
    <subcellularLocation>
        <location evidence="1">Cell membrane</location>
        <topology evidence="1">Multi-pass membrane protein</topology>
    </subcellularLocation>
</comment>
<evidence type="ECO:0000256" key="2">
    <source>
        <dbReference type="ARBA" id="ARBA00022475"/>
    </source>
</evidence>
<dbReference type="GO" id="GO:0005886">
    <property type="term" value="C:plasma membrane"/>
    <property type="evidence" value="ECO:0007669"/>
    <property type="project" value="UniProtKB-SubCell"/>
</dbReference>
<evidence type="ECO:0000256" key="1">
    <source>
        <dbReference type="ARBA" id="ARBA00004651"/>
    </source>
</evidence>
<dbReference type="PANTHER" id="PTHR37937:SF1">
    <property type="entry name" value="CONJUGATIVE TRANSFER: DNA TRANSPORT"/>
    <property type="match status" value="1"/>
</dbReference>
<evidence type="ECO:0000256" key="6">
    <source>
        <dbReference type="SAM" id="Phobius"/>
    </source>
</evidence>
<dbReference type="Gene3D" id="3.40.50.300">
    <property type="entry name" value="P-loop containing nucleotide triphosphate hydrolases"/>
    <property type="match status" value="2"/>
</dbReference>
<feature type="transmembrane region" description="Helical" evidence="6">
    <location>
        <begin position="39"/>
        <end position="59"/>
    </location>
</feature>
<gene>
    <name evidence="8" type="ORF">MICAF_4290009</name>
</gene>
<sequence length="601" mass="68574">MIPTFRDRLSLFFMLFIWLVIAIVIIGQHLRNILGGVEMWTMVLTIAFLFEYFVVFWPACDFYFKKGKEGVNRYWGTVIFFMVVNLIIFWFNHWLGFLSFVVVPPYIFNIVKESKYVETIKGREMSTYADARRTYNQARSDNDAGYFWGGVFIPSEEATTHFLVAGASGSGKTITLRLLMQSMLPKIQSGSNCRALIYDAKRDILSIIAGINNDCPIWILNPFDQRCVAWDMAKDINTYAQAESLANILVPKVEKEDPFFRDATVSILKGVIEIFMENAPGAWDFRDILLAMRSRYTLGALLESNPDTEDCLEFLASDATAASVMSTIKTKIGVYRTIAALWHRAEKKISLNEWAESSGIIVIGKDNQAKEALSAINQLIFTRVAQILLDKPEVKRPETFIVLDELASIGKLNQLKELAEEGRSKGVCLAVGFQSIKSIENVYNEKVAEAITGQFRHKAFLRLDSEPTAEWASKLIGDAEIRRITEGVTMSKDGRNRTLTEQFQTIRVVKPSEFLSILPINENIGQGMIGYYLGQKAYQLLYPIDFIRQNLWAKSDKVPDFLKSPDSYQRLEPWTEEDLHRLSIHHILRPNFQDSLYEEPN</sequence>
<evidence type="ECO:0000313" key="8">
    <source>
        <dbReference type="EMBL" id="CCI18686.1"/>
    </source>
</evidence>
<feature type="transmembrane region" description="Helical" evidence="6">
    <location>
        <begin position="9"/>
        <end position="27"/>
    </location>
</feature>
<dbReference type="Proteomes" id="UP000003613">
    <property type="component" value="Unassembled WGS sequence"/>
</dbReference>
<protein>
    <recommendedName>
        <fullName evidence="7">Type IV secretion system coupling protein TraD DNA-binding domain-containing protein</fullName>
    </recommendedName>
</protein>
<keyword evidence="4 6" id="KW-1133">Transmembrane helix</keyword>
<organism evidence="8 9">
    <name type="scientific">Microcystis aeruginosa PCC 9807</name>
    <dbReference type="NCBI Taxonomy" id="1160283"/>
    <lineage>
        <taxon>Bacteria</taxon>
        <taxon>Bacillati</taxon>
        <taxon>Cyanobacteriota</taxon>
        <taxon>Cyanophyceae</taxon>
        <taxon>Oscillatoriophycideae</taxon>
        <taxon>Chroococcales</taxon>
        <taxon>Microcystaceae</taxon>
        <taxon>Microcystis</taxon>
    </lineage>
</organism>
<dbReference type="SUPFAM" id="SSF52540">
    <property type="entry name" value="P-loop containing nucleoside triphosphate hydrolases"/>
    <property type="match status" value="1"/>
</dbReference>
<dbReference type="Pfam" id="PF10412">
    <property type="entry name" value="TrwB_AAD_bind"/>
    <property type="match status" value="1"/>
</dbReference>
<feature type="domain" description="Type IV secretion system coupling protein TraD DNA-binding" evidence="7">
    <location>
        <begin position="148"/>
        <end position="516"/>
    </location>
</feature>
<keyword evidence="2" id="KW-1003">Cell membrane</keyword>
<dbReference type="InterPro" id="IPR019476">
    <property type="entry name" value="T4SS_TraD_DNA-bd"/>
</dbReference>
<evidence type="ECO:0000256" key="4">
    <source>
        <dbReference type="ARBA" id="ARBA00022989"/>
    </source>
</evidence>
<dbReference type="EMBL" id="CAIM01000367">
    <property type="protein sequence ID" value="CCI18686.1"/>
    <property type="molecule type" value="Genomic_DNA"/>
</dbReference>
<dbReference type="RefSeq" id="WP_002788719.1">
    <property type="nucleotide sequence ID" value="NZ_HE973364.1"/>
</dbReference>
<dbReference type="InterPro" id="IPR027417">
    <property type="entry name" value="P-loop_NTPase"/>
</dbReference>
<evidence type="ECO:0000256" key="3">
    <source>
        <dbReference type="ARBA" id="ARBA00022692"/>
    </source>
</evidence>
<proteinExistence type="predicted"/>
<accession>I4H9G2</accession>
<dbReference type="InterPro" id="IPR051539">
    <property type="entry name" value="T4SS-coupling_protein"/>
</dbReference>
<dbReference type="PANTHER" id="PTHR37937">
    <property type="entry name" value="CONJUGATIVE TRANSFER: DNA TRANSPORT"/>
    <property type="match status" value="1"/>
</dbReference>
<evidence type="ECO:0000259" key="7">
    <source>
        <dbReference type="Pfam" id="PF10412"/>
    </source>
</evidence>
<comment type="caution">
    <text evidence="8">The sequence shown here is derived from an EMBL/GenBank/DDBJ whole genome shotgun (WGS) entry which is preliminary data.</text>
</comment>
<evidence type="ECO:0000256" key="5">
    <source>
        <dbReference type="ARBA" id="ARBA00023136"/>
    </source>
</evidence>
<name>I4H9G2_MICAE</name>
<feature type="transmembrane region" description="Helical" evidence="6">
    <location>
        <begin position="71"/>
        <end position="88"/>
    </location>
</feature>
<keyword evidence="5 6" id="KW-0472">Membrane</keyword>
<keyword evidence="3 6" id="KW-0812">Transmembrane</keyword>
<dbReference type="HOGENOM" id="CLU_426326_0_0_3"/>
<dbReference type="AlphaFoldDB" id="I4H9G2"/>
<reference evidence="8 9" key="1">
    <citation type="submission" date="2012-04" db="EMBL/GenBank/DDBJ databases">
        <authorList>
            <person name="Genoscope - CEA"/>
        </authorList>
    </citation>
    <scope>NUCLEOTIDE SEQUENCE [LARGE SCALE GENOMIC DNA]</scope>
    <source>
        <strain evidence="8 9">9807</strain>
    </source>
</reference>
<dbReference type="CDD" id="cd01127">
    <property type="entry name" value="TrwB_TraG_TraD_VirD4"/>
    <property type="match status" value="1"/>
</dbReference>